<evidence type="ECO:0000313" key="2">
    <source>
        <dbReference type="Proteomes" id="UP000825123"/>
    </source>
</evidence>
<dbReference type="EMBL" id="AP024597">
    <property type="protein sequence ID" value="BCU70769.1"/>
    <property type="molecule type" value="Genomic_DNA"/>
</dbReference>
<gene>
    <name evidence="1" type="ORF">KN1_20660</name>
</gene>
<protein>
    <submittedName>
        <fullName evidence="1">Uncharacterized protein</fullName>
    </submittedName>
</protein>
<name>A0A8D5ZIN4_9CREN</name>
<accession>A0A8D5ZIN4</accession>
<dbReference type="RefSeq" id="WP_221287430.1">
    <property type="nucleotide sequence ID" value="NZ_AP024597.1"/>
</dbReference>
<dbReference type="Proteomes" id="UP000825123">
    <property type="component" value="Chromosome"/>
</dbReference>
<dbReference type="KEGG" id="csty:KN1_20660"/>
<evidence type="ECO:0000313" key="1">
    <source>
        <dbReference type="EMBL" id="BCU70769.1"/>
    </source>
</evidence>
<dbReference type="GeneID" id="66163796"/>
<sequence>MPDLSEVVKILEEVEQIIKTSEVNEKDKELVQLILIKNMNIEAELYAKYLNGNSK</sequence>
<keyword evidence="2" id="KW-1185">Reference proteome</keyword>
<proteinExistence type="predicted"/>
<organism evidence="1 2">
    <name type="scientific">Stygiolobus caldivivus</name>
    <dbReference type="NCBI Taxonomy" id="2824673"/>
    <lineage>
        <taxon>Archaea</taxon>
        <taxon>Thermoproteota</taxon>
        <taxon>Thermoprotei</taxon>
        <taxon>Sulfolobales</taxon>
        <taxon>Sulfolobaceae</taxon>
        <taxon>Stygiolobus</taxon>
    </lineage>
</organism>
<dbReference type="AlphaFoldDB" id="A0A8D5ZIN4"/>
<reference evidence="1 2" key="1">
    <citation type="submission" date="2021-04" db="EMBL/GenBank/DDBJ databases">
        <title>Complete genome sequence of Stygiolobus sp. KN-1.</title>
        <authorList>
            <person name="Nakamura K."/>
            <person name="Sakai H."/>
            <person name="Kurosawa N."/>
        </authorList>
    </citation>
    <scope>NUCLEOTIDE SEQUENCE [LARGE SCALE GENOMIC DNA]</scope>
    <source>
        <strain evidence="1 2">KN-1</strain>
    </source>
</reference>